<keyword evidence="4" id="KW-1185">Reference proteome</keyword>
<dbReference type="STRING" id="425400.LS65_00180"/>
<dbReference type="EMBL" id="JRMQ02000012">
    <property type="protein sequence ID" value="TLE00424.1"/>
    <property type="molecule type" value="Genomic_DNA"/>
</dbReference>
<feature type="signal peptide" evidence="2">
    <location>
        <begin position="1"/>
        <end position="18"/>
    </location>
</feature>
<gene>
    <name evidence="3" type="ORF">LS65_007765</name>
</gene>
<evidence type="ECO:0000313" key="4">
    <source>
        <dbReference type="Proteomes" id="UP000029707"/>
    </source>
</evidence>
<dbReference type="OrthoDB" id="5334558at2"/>
<evidence type="ECO:0000313" key="3">
    <source>
        <dbReference type="EMBL" id="TLE00424.1"/>
    </source>
</evidence>
<evidence type="ECO:0000256" key="2">
    <source>
        <dbReference type="SAM" id="SignalP"/>
    </source>
</evidence>
<organism evidence="3 4">
    <name type="scientific">Helicobacter japonicus</name>
    <dbReference type="NCBI Taxonomy" id="425400"/>
    <lineage>
        <taxon>Bacteria</taxon>
        <taxon>Pseudomonadati</taxon>
        <taxon>Campylobacterota</taxon>
        <taxon>Epsilonproteobacteria</taxon>
        <taxon>Campylobacterales</taxon>
        <taxon>Helicobacteraceae</taxon>
        <taxon>Helicobacter</taxon>
    </lineage>
</organism>
<keyword evidence="2" id="KW-0732">Signal</keyword>
<evidence type="ECO:0000256" key="1">
    <source>
        <dbReference type="SAM" id="MobiDB-lite"/>
    </source>
</evidence>
<name>A0A4U8TJU5_9HELI</name>
<feature type="chain" id="PRO_5020187710" evidence="2">
    <location>
        <begin position="19"/>
        <end position="156"/>
    </location>
</feature>
<dbReference type="AlphaFoldDB" id="A0A4U8TJU5"/>
<sequence length="156" mass="18263">MWHFIAFISFLSINTSYAASPLWSWEKELSLEKEQTYQALIQVGDVQKELIFRWTLYKNYGLVIHLRYDKFNHQFVLYADYQRNAYKISLGKDTQAHKENPHLLIYFKDFVIKDEKAYFKLYIEGQGASVVNESISPSKKKSKDEDSVTDSNEGGS</sequence>
<comment type="caution">
    <text evidence="3">The sequence shown here is derived from an EMBL/GenBank/DDBJ whole genome shotgun (WGS) entry which is preliminary data.</text>
</comment>
<reference evidence="3 4" key="1">
    <citation type="journal article" date="2014" name="Genome Announc.">
        <title>Draft genome sequences of eight enterohepatic helicobacter species isolated from both laboratory and wild rodents.</title>
        <authorList>
            <person name="Sheh A."/>
            <person name="Shen Z."/>
            <person name="Fox J.G."/>
        </authorList>
    </citation>
    <scope>NUCLEOTIDE SEQUENCE [LARGE SCALE GENOMIC DNA]</scope>
    <source>
        <strain evidence="3 4">MIT 01-6451</strain>
    </source>
</reference>
<protein>
    <submittedName>
        <fullName evidence="3">Uncharacterized protein</fullName>
    </submittedName>
</protein>
<feature type="region of interest" description="Disordered" evidence="1">
    <location>
        <begin position="134"/>
        <end position="156"/>
    </location>
</feature>
<accession>A0A4U8TJU5</accession>
<dbReference type="Proteomes" id="UP000029707">
    <property type="component" value="Unassembled WGS sequence"/>
</dbReference>
<proteinExistence type="predicted"/>